<sequence>MNPLTTVQTVIDALTANITAARPEPTVDKLLIGDPNAPVSGIVTTFMPTLSIARQAASLGANLVIGHEGLFFSHHERLDGSSEGEIERIKRQQLEALEVAIFRLHDGIHRYSPDGITEGLVAKLGWSDHVREYRPEACLLDIPSAPLRDIAEEIKTRLGLACLRISGRPETVFSRVALLAGYRGGGTLTIPLLESKDADLVIYGEGPEWETPEYVREAARIGRQCGLIVLGHAESEDPGMERLAESLSGLFPHIPVRHLREEASLRIL</sequence>
<name>A0ABQ2A889_9BACL</name>
<dbReference type="RefSeq" id="WP_172246267.1">
    <property type="nucleotide sequence ID" value="NZ_BMDD01000007.1"/>
</dbReference>
<dbReference type="InterPro" id="IPR002678">
    <property type="entry name" value="DUF34/NIF3"/>
</dbReference>
<keyword evidence="3" id="KW-0479">Metal-binding</keyword>
<comment type="caution">
    <text evidence="4">The sequence shown here is derived from an EMBL/GenBank/DDBJ whole genome shotgun (WGS) entry which is preliminary data.</text>
</comment>
<dbReference type="SUPFAM" id="SSF102705">
    <property type="entry name" value="NIF3 (NGG1p interacting factor 3)-like"/>
    <property type="match status" value="1"/>
</dbReference>
<dbReference type="EMBL" id="BMDD01000007">
    <property type="protein sequence ID" value="GGH86613.1"/>
    <property type="molecule type" value="Genomic_DNA"/>
</dbReference>
<dbReference type="InterPro" id="IPR036069">
    <property type="entry name" value="DUF34/NIF3_sf"/>
</dbReference>
<dbReference type="Proteomes" id="UP000605427">
    <property type="component" value="Unassembled WGS sequence"/>
</dbReference>
<evidence type="ECO:0000256" key="2">
    <source>
        <dbReference type="ARBA" id="ARBA00022112"/>
    </source>
</evidence>
<organism evidence="4 5">
    <name type="scientific">Saccharibacillus endophyticus</name>
    <dbReference type="NCBI Taxonomy" id="2060666"/>
    <lineage>
        <taxon>Bacteria</taxon>
        <taxon>Bacillati</taxon>
        <taxon>Bacillota</taxon>
        <taxon>Bacilli</taxon>
        <taxon>Bacillales</taxon>
        <taxon>Paenibacillaceae</taxon>
        <taxon>Saccharibacillus</taxon>
    </lineage>
</organism>
<protein>
    <recommendedName>
        <fullName evidence="2">GTP cyclohydrolase 1 type 2 homolog</fullName>
    </recommendedName>
</protein>
<dbReference type="PANTHER" id="PTHR13799">
    <property type="entry name" value="NGG1 INTERACTING FACTOR 3"/>
    <property type="match status" value="1"/>
</dbReference>
<comment type="similarity">
    <text evidence="1">Belongs to the GTP cyclohydrolase I type 2/NIF3 family.</text>
</comment>
<evidence type="ECO:0000313" key="4">
    <source>
        <dbReference type="EMBL" id="GGH86613.1"/>
    </source>
</evidence>
<reference evidence="5" key="1">
    <citation type="journal article" date="2019" name="Int. J. Syst. Evol. Microbiol.">
        <title>The Global Catalogue of Microorganisms (GCM) 10K type strain sequencing project: providing services to taxonomists for standard genome sequencing and annotation.</title>
        <authorList>
            <consortium name="The Broad Institute Genomics Platform"/>
            <consortium name="The Broad Institute Genome Sequencing Center for Infectious Disease"/>
            <person name="Wu L."/>
            <person name="Ma J."/>
        </authorList>
    </citation>
    <scope>NUCLEOTIDE SEQUENCE [LARGE SCALE GENOMIC DNA]</scope>
    <source>
        <strain evidence="5">CCM 8702</strain>
    </source>
</reference>
<gene>
    <name evidence="4" type="ORF">GCM10007362_46800</name>
</gene>
<evidence type="ECO:0000313" key="5">
    <source>
        <dbReference type="Proteomes" id="UP000605427"/>
    </source>
</evidence>
<evidence type="ECO:0000256" key="3">
    <source>
        <dbReference type="ARBA" id="ARBA00022723"/>
    </source>
</evidence>
<keyword evidence="5" id="KW-1185">Reference proteome</keyword>
<dbReference type="Pfam" id="PF01784">
    <property type="entry name" value="DUF34_NIF3"/>
    <property type="match status" value="1"/>
</dbReference>
<accession>A0ABQ2A889</accession>
<proteinExistence type="inferred from homology"/>
<dbReference type="Gene3D" id="3.40.1390.30">
    <property type="entry name" value="NIF3 (NGG1p interacting factor 3)-like"/>
    <property type="match status" value="2"/>
</dbReference>
<dbReference type="PANTHER" id="PTHR13799:SF14">
    <property type="entry name" value="GTP CYCLOHYDROLASE 1 TYPE 2 HOMOLOG"/>
    <property type="match status" value="1"/>
</dbReference>
<evidence type="ECO:0000256" key="1">
    <source>
        <dbReference type="ARBA" id="ARBA00006964"/>
    </source>
</evidence>